<reference evidence="4" key="1">
    <citation type="submission" date="2016-06" db="UniProtKB">
        <authorList>
            <consortium name="WormBaseParasite"/>
        </authorList>
    </citation>
    <scope>IDENTIFICATION</scope>
</reference>
<feature type="domain" description="CAP-Gly" evidence="1">
    <location>
        <begin position="45"/>
        <end position="89"/>
    </location>
</feature>
<dbReference type="OrthoDB" id="2130750at2759"/>
<dbReference type="EMBL" id="UYRT01092693">
    <property type="protein sequence ID" value="VDN38315.1"/>
    <property type="molecule type" value="Genomic_DNA"/>
</dbReference>
<accession>A0A183EKI3</accession>
<dbReference type="PANTHER" id="PTHR18916">
    <property type="entry name" value="DYNACTIN 1-RELATED MICROTUBULE-BINDING"/>
    <property type="match status" value="1"/>
</dbReference>
<dbReference type="PROSITE" id="PS50245">
    <property type="entry name" value="CAP_GLY_2"/>
    <property type="match status" value="1"/>
</dbReference>
<dbReference type="AlphaFoldDB" id="A0A183EKI3"/>
<dbReference type="Gene3D" id="2.30.30.190">
    <property type="entry name" value="CAP Gly-rich-like domain"/>
    <property type="match status" value="1"/>
</dbReference>
<dbReference type="SUPFAM" id="SSF74924">
    <property type="entry name" value="Cap-Gly domain"/>
    <property type="match status" value="1"/>
</dbReference>
<dbReference type="PROSITE" id="PS00845">
    <property type="entry name" value="CAP_GLY_1"/>
    <property type="match status" value="1"/>
</dbReference>
<dbReference type="InterPro" id="IPR000938">
    <property type="entry name" value="CAP-Gly_domain"/>
</dbReference>
<evidence type="ECO:0000259" key="1">
    <source>
        <dbReference type="PROSITE" id="PS50245"/>
    </source>
</evidence>
<protein>
    <submittedName>
        <fullName evidence="4">CAP-Gly domain-containing protein</fullName>
    </submittedName>
</protein>
<name>A0A183EKI3_9BILA</name>
<dbReference type="Proteomes" id="UP000271098">
    <property type="component" value="Unassembled WGS sequence"/>
</dbReference>
<sequence length="100" mass="11025">MNSDSGLARSTSKESIISAVSNVGDWEIGDRCQIGGRVGNVVYIGLTRFAPGEWIGIVLDEPLGKNDGSVDGQRYFTINLNFTYFLVIRCPKDQWSSSFM</sequence>
<gene>
    <name evidence="2" type="ORF">GPUH_LOCUS21476</name>
</gene>
<proteinExistence type="predicted"/>
<evidence type="ECO:0000313" key="4">
    <source>
        <dbReference type="WBParaSite" id="GPUH_0002150101-mRNA-1"/>
    </source>
</evidence>
<dbReference type="InterPro" id="IPR036859">
    <property type="entry name" value="CAP-Gly_dom_sf"/>
</dbReference>
<dbReference type="WBParaSite" id="GPUH_0002150101-mRNA-1">
    <property type="protein sequence ID" value="GPUH_0002150101-mRNA-1"/>
    <property type="gene ID" value="GPUH_0002150101"/>
</dbReference>
<organism evidence="4">
    <name type="scientific">Gongylonema pulchrum</name>
    <dbReference type="NCBI Taxonomy" id="637853"/>
    <lineage>
        <taxon>Eukaryota</taxon>
        <taxon>Metazoa</taxon>
        <taxon>Ecdysozoa</taxon>
        <taxon>Nematoda</taxon>
        <taxon>Chromadorea</taxon>
        <taxon>Rhabditida</taxon>
        <taxon>Spirurina</taxon>
        <taxon>Spiruromorpha</taxon>
        <taxon>Spiruroidea</taxon>
        <taxon>Gongylonematidae</taxon>
        <taxon>Gongylonema</taxon>
    </lineage>
</organism>
<dbReference type="Pfam" id="PF01302">
    <property type="entry name" value="CAP_GLY"/>
    <property type="match status" value="1"/>
</dbReference>
<dbReference type="SMART" id="SM01052">
    <property type="entry name" value="CAP_GLY"/>
    <property type="match status" value="1"/>
</dbReference>
<keyword evidence="3" id="KW-1185">Reference proteome</keyword>
<evidence type="ECO:0000313" key="2">
    <source>
        <dbReference type="EMBL" id="VDN38315.1"/>
    </source>
</evidence>
<reference evidence="2 3" key="2">
    <citation type="submission" date="2018-11" db="EMBL/GenBank/DDBJ databases">
        <authorList>
            <consortium name="Pathogen Informatics"/>
        </authorList>
    </citation>
    <scope>NUCLEOTIDE SEQUENCE [LARGE SCALE GENOMIC DNA]</scope>
</reference>
<evidence type="ECO:0000313" key="3">
    <source>
        <dbReference type="Proteomes" id="UP000271098"/>
    </source>
</evidence>